<dbReference type="GO" id="GO:0005886">
    <property type="term" value="C:plasma membrane"/>
    <property type="evidence" value="ECO:0007669"/>
    <property type="project" value="TreeGrafter"/>
</dbReference>
<dbReference type="FunFam" id="2.60.40.10:FF:000032">
    <property type="entry name" value="palladin isoform X1"/>
    <property type="match status" value="1"/>
</dbReference>
<evidence type="ECO:0000313" key="6">
    <source>
        <dbReference type="Proteomes" id="UP000678393"/>
    </source>
</evidence>
<dbReference type="Gene3D" id="2.60.40.10">
    <property type="entry name" value="Immunoglobulins"/>
    <property type="match status" value="4"/>
</dbReference>
<dbReference type="InterPro" id="IPR003599">
    <property type="entry name" value="Ig_sub"/>
</dbReference>
<proteinExistence type="predicted"/>
<comment type="caution">
    <text evidence="5">The sequence shown here is derived from an EMBL/GenBank/DDBJ whole genome shotgun (WGS) entry which is preliminary data.</text>
</comment>
<keyword evidence="6" id="KW-1185">Reference proteome</keyword>
<keyword evidence="1" id="KW-0732">Signal</keyword>
<dbReference type="InterPro" id="IPR013783">
    <property type="entry name" value="Ig-like_fold"/>
</dbReference>
<dbReference type="GO" id="GO:0050808">
    <property type="term" value="P:synapse organization"/>
    <property type="evidence" value="ECO:0007669"/>
    <property type="project" value="TreeGrafter"/>
</dbReference>
<dbReference type="Proteomes" id="UP000678393">
    <property type="component" value="Unassembled WGS sequence"/>
</dbReference>
<protein>
    <recommendedName>
        <fullName evidence="4">Ig-like domain-containing protein</fullName>
    </recommendedName>
</protein>
<dbReference type="PANTHER" id="PTHR45080:SF8">
    <property type="entry name" value="IG-LIKE DOMAIN-CONTAINING PROTEIN"/>
    <property type="match status" value="1"/>
</dbReference>
<dbReference type="SMART" id="SM00409">
    <property type="entry name" value="IG"/>
    <property type="match status" value="3"/>
</dbReference>
<name>A0A8S3YML5_9EUPU</name>
<dbReference type="GO" id="GO:0008046">
    <property type="term" value="F:axon guidance receptor activity"/>
    <property type="evidence" value="ECO:0007669"/>
    <property type="project" value="TreeGrafter"/>
</dbReference>
<dbReference type="GO" id="GO:0007156">
    <property type="term" value="P:homophilic cell adhesion via plasma membrane adhesion molecules"/>
    <property type="evidence" value="ECO:0007669"/>
    <property type="project" value="TreeGrafter"/>
</dbReference>
<dbReference type="EMBL" id="CAJHNH020000512">
    <property type="protein sequence ID" value="CAG5118194.1"/>
    <property type="molecule type" value="Genomic_DNA"/>
</dbReference>
<dbReference type="Pfam" id="PF07679">
    <property type="entry name" value="I-set"/>
    <property type="match status" value="1"/>
</dbReference>
<dbReference type="AlphaFoldDB" id="A0A8S3YML5"/>
<keyword evidence="2" id="KW-1015">Disulfide bond</keyword>
<dbReference type="GO" id="GO:0030424">
    <property type="term" value="C:axon"/>
    <property type="evidence" value="ECO:0007669"/>
    <property type="project" value="TreeGrafter"/>
</dbReference>
<feature type="domain" description="Ig-like" evidence="4">
    <location>
        <begin position="125"/>
        <end position="225"/>
    </location>
</feature>
<reference evidence="5" key="1">
    <citation type="submission" date="2021-04" db="EMBL/GenBank/DDBJ databases">
        <authorList>
            <consortium name="Molecular Ecology Group"/>
        </authorList>
    </citation>
    <scope>NUCLEOTIDE SEQUENCE</scope>
</reference>
<gene>
    <name evidence="5" type="ORF">CUNI_LOCUS3752</name>
</gene>
<dbReference type="InterPro" id="IPR007110">
    <property type="entry name" value="Ig-like_dom"/>
</dbReference>
<dbReference type="InterPro" id="IPR036179">
    <property type="entry name" value="Ig-like_dom_sf"/>
</dbReference>
<organism evidence="5 6">
    <name type="scientific">Candidula unifasciata</name>
    <dbReference type="NCBI Taxonomy" id="100452"/>
    <lineage>
        <taxon>Eukaryota</taxon>
        <taxon>Metazoa</taxon>
        <taxon>Spiralia</taxon>
        <taxon>Lophotrochozoa</taxon>
        <taxon>Mollusca</taxon>
        <taxon>Gastropoda</taxon>
        <taxon>Heterobranchia</taxon>
        <taxon>Euthyneura</taxon>
        <taxon>Panpulmonata</taxon>
        <taxon>Eupulmonata</taxon>
        <taxon>Stylommatophora</taxon>
        <taxon>Helicina</taxon>
        <taxon>Helicoidea</taxon>
        <taxon>Geomitridae</taxon>
        <taxon>Candidula</taxon>
    </lineage>
</organism>
<feature type="domain" description="Ig-like" evidence="4">
    <location>
        <begin position="344"/>
        <end position="440"/>
    </location>
</feature>
<dbReference type="SUPFAM" id="SSF48726">
    <property type="entry name" value="Immunoglobulin"/>
    <property type="match status" value="3"/>
</dbReference>
<dbReference type="PROSITE" id="PS50835">
    <property type="entry name" value="IG_LIKE"/>
    <property type="match status" value="4"/>
</dbReference>
<feature type="domain" description="Ig-like" evidence="4">
    <location>
        <begin position="245"/>
        <end position="341"/>
    </location>
</feature>
<evidence type="ECO:0000256" key="3">
    <source>
        <dbReference type="ARBA" id="ARBA00023319"/>
    </source>
</evidence>
<accession>A0A8S3YML5</accession>
<dbReference type="InterPro" id="IPR003598">
    <property type="entry name" value="Ig_sub2"/>
</dbReference>
<dbReference type="InterPro" id="IPR050958">
    <property type="entry name" value="Cell_Adh-Cytoskel_Orgn"/>
</dbReference>
<dbReference type="Pfam" id="PF13927">
    <property type="entry name" value="Ig_3"/>
    <property type="match status" value="1"/>
</dbReference>
<sequence>MVSVYLPCILTRCFRHITACCMFLLAQYFRKPPNIIEPNSPKTLYFSSNSNVEIKCRAEGVPTPTYKWTRNGNPITVDNLVQYDSSSGSLKIPDFTKREEGTYMCIASNVFDNEGGRVTAASFAPPVKIFQTRVEKFIDAPETRQQVTEYNYAVLPCANKGEVVGSDINTNWYESEKSKDVSMDSGRLFIDQEGNLHFSFARISDATVGFIYLCGISSTSDKLIRLGNANILSVIPVQNPTAIKPQLQYSNSGVKALKFSKARLECVFSGYDPNPPHVPVIQWFEDTGKEISSSTDKFTLSEDRRALTINNLQEEDERNYYCMASNSAGNSGKMAVFLDVTSAPIFHNNGAPKDQTVVENVDVTFNCDARSASNEEPPNSPVWYINGVKTGQHTDPTKFQLSNGNKTLTVMKVKKATDILCVQCEVTNHVDTTWADSCLTVILPIRIEKRPPEEQEIDHGDTLDFTIVATTDPAMSLNYRWEFKNVTYSGSESPPFMVYDPTTLLAYINTSLLTEEQYETLEGTYRRTIYHSFETVYVDTVVTLKHKPGMAFCRTEPSLYSAGNIAYTCHYFFEI</sequence>
<feature type="domain" description="Ig-like" evidence="4">
    <location>
        <begin position="33"/>
        <end position="124"/>
    </location>
</feature>
<evidence type="ECO:0000256" key="1">
    <source>
        <dbReference type="ARBA" id="ARBA00022729"/>
    </source>
</evidence>
<dbReference type="OrthoDB" id="6140148at2759"/>
<keyword evidence="3" id="KW-0393">Immunoglobulin domain</keyword>
<evidence type="ECO:0000259" key="4">
    <source>
        <dbReference type="PROSITE" id="PS50835"/>
    </source>
</evidence>
<dbReference type="SMART" id="SM00408">
    <property type="entry name" value="IGc2"/>
    <property type="match status" value="2"/>
</dbReference>
<evidence type="ECO:0000313" key="5">
    <source>
        <dbReference type="EMBL" id="CAG5118194.1"/>
    </source>
</evidence>
<dbReference type="GO" id="GO:0043025">
    <property type="term" value="C:neuronal cell body"/>
    <property type="evidence" value="ECO:0007669"/>
    <property type="project" value="TreeGrafter"/>
</dbReference>
<dbReference type="PANTHER" id="PTHR45080">
    <property type="entry name" value="CONTACTIN 5"/>
    <property type="match status" value="1"/>
</dbReference>
<dbReference type="InterPro" id="IPR013098">
    <property type="entry name" value="Ig_I-set"/>
</dbReference>
<evidence type="ECO:0000256" key="2">
    <source>
        <dbReference type="ARBA" id="ARBA00023157"/>
    </source>
</evidence>